<evidence type="ECO:0000313" key="4">
    <source>
        <dbReference type="Proteomes" id="UP000597761"/>
    </source>
</evidence>
<evidence type="ECO:0000259" key="2">
    <source>
        <dbReference type="Pfam" id="PF01926"/>
    </source>
</evidence>
<dbReference type="SUPFAM" id="SSF52540">
    <property type="entry name" value="P-loop containing nucleoside triphosphate hydrolases"/>
    <property type="match status" value="1"/>
</dbReference>
<feature type="compositionally biased region" description="Basic and acidic residues" evidence="1">
    <location>
        <begin position="15"/>
        <end position="36"/>
    </location>
</feature>
<evidence type="ECO:0000313" key="3">
    <source>
        <dbReference type="EMBL" id="GGC98105.1"/>
    </source>
</evidence>
<name>A0ABQ1PJ71_9MICC</name>
<evidence type="ECO:0000256" key="1">
    <source>
        <dbReference type="SAM" id="MobiDB-lite"/>
    </source>
</evidence>
<proteinExistence type="predicted"/>
<dbReference type="PANTHER" id="PTHR42698:SF1">
    <property type="entry name" value="GTPASE ERA, MITOCHONDRIAL"/>
    <property type="match status" value="1"/>
</dbReference>
<sequence length="621" mass="65082">MSSSTPPPPPARRPRIGDDAAARNAAARDDEIRDDVVAGGGSDGDPVELLRHTRDAVAGLTLPLDLPDVPRIRAAASDAVAQLDDYIVPRFASLHAPLLAVVGGSTGAGKSTLVNAIAGHPVTRAGAIRPTTRQPILLHHPADEHWFTDQRVLGSLARVRGGGSATGSSLVLVADTAIPAGIALLDAPDIDSVSDENRRLAGQLLSAADLWLFVTTANRYADAVPWDLLLNAAGRDITVAVVLDRVPAGVEDEVAADLRRMLAAQGLGGSALFVVPETRLDDAAMLPPVAVEPIRRWLTDISRDAQSRAVIARRTLGGAIRALAARLDLLAEAQRDQRTAAARLADDVRGAYARAASEAMESTRDGSLLRGEVLARWQDFVGTGEFFRGVEANLNRVRDRVGAFLRGEPAPVAQVENAIETGLHAVIVAQAARAAEQSYDRWRADPAGRALAQDGDLSRLPAGFTDAVAQQIRQWQGDLLQLVQTQGADKRKKARALSWGINGVAVALMVVVFASTAGLTGLEVGIAGGSAVVGQKLLETVFGQDAVLELTALARTNLQDRVSALLDADARRFLDRLPPDGVAADEVAGVGAADDDADAAGAVPVPMAELAARLRLLADAA</sequence>
<organism evidence="3 4">
    <name type="scientific">Tersicoccus solisilvae</name>
    <dbReference type="NCBI Taxonomy" id="1882339"/>
    <lineage>
        <taxon>Bacteria</taxon>
        <taxon>Bacillati</taxon>
        <taxon>Actinomycetota</taxon>
        <taxon>Actinomycetes</taxon>
        <taxon>Micrococcales</taxon>
        <taxon>Micrococcaceae</taxon>
        <taxon>Tersicoccus</taxon>
    </lineage>
</organism>
<dbReference type="InterPro" id="IPR005662">
    <property type="entry name" value="GTPase_Era-like"/>
</dbReference>
<dbReference type="InterPro" id="IPR006073">
    <property type="entry name" value="GTP-bd"/>
</dbReference>
<feature type="compositionally biased region" description="Pro residues" evidence="1">
    <location>
        <begin position="1"/>
        <end position="11"/>
    </location>
</feature>
<feature type="region of interest" description="Disordered" evidence="1">
    <location>
        <begin position="1"/>
        <end position="47"/>
    </location>
</feature>
<dbReference type="Gene3D" id="3.40.50.300">
    <property type="entry name" value="P-loop containing nucleotide triphosphate hydrolases"/>
    <property type="match status" value="1"/>
</dbReference>
<keyword evidence="4" id="KW-1185">Reference proteome</keyword>
<dbReference type="Proteomes" id="UP000597761">
    <property type="component" value="Unassembled WGS sequence"/>
</dbReference>
<protein>
    <submittedName>
        <fullName evidence="3">ABC transporter</fullName>
    </submittedName>
</protein>
<reference evidence="4" key="1">
    <citation type="journal article" date="2019" name="Int. J. Syst. Evol. Microbiol.">
        <title>The Global Catalogue of Microorganisms (GCM) 10K type strain sequencing project: providing services to taxonomists for standard genome sequencing and annotation.</title>
        <authorList>
            <consortium name="The Broad Institute Genomics Platform"/>
            <consortium name="The Broad Institute Genome Sequencing Center for Infectious Disease"/>
            <person name="Wu L."/>
            <person name="Ma J."/>
        </authorList>
    </citation>
    <scope>NUCLEOTIDE SEQUENCE [LARGE SCALE GENOMIC DNA]</scope>
    <source>
        <strain evidence="4">CGMCC 1.15480</strain>
    </source>
</reference>
<feature type="domain" description="G" evidence="2">
    <location>
        <begin position="102"/>
        <end position="217"/>
    </location>
</feature>
<dbReference type="EMBL" id="BMJI01000021">
    <property type="protein sequence ID" value="GGC98105.1"/>
    <property type="molecule type" value="Genomic_DNA"/>
</dbReference>
<gene>
    <name evidence="3" type="ORF">GCM10011512_26300</name>
</gene>
<dbReference type="PANTHER" id="PTHR42698">
    <property type="entry name" value="GTPASE ERA"/>
    <property type="match status" value="1"/>
</dbReference>
<dbReference type="Pfam" id="PF01926">
    <property type="entry name" value="MMR_HSR1"/>
    <property type="match status" value="1"/>
</dbReference>
<comment type="caution">
    <text evidence="3">The sequence shown here is derived from an EMBL/GenBank/DDBJ whole genome shotgun (WGS) entry which is preliminary data.</text>
</comment>
<dbReference type="InterPro" id="IPR027417">
    <property type="entry name" value="P-loop_NTPase"/>
</dbReference>
<accession>A0ABQ1PJ71</accession>